<reference evidence="11" key="1">
    <citation type="journal article" date="2019" name="Int. J. Syst. Evol. Microbiol.">
        <title>The Global Catalogue of Microorganisms (GCM) 10K type strain sequencing project: providing services to taxonomists for standard genome sequencing and annotation.</title>
        <authorList>
            <consortium name="The Broad Institute Genomics Platform"/>
            <consortium name="The Broad Institute Genome Sequencing Center for Infectious Disease"/>
            <person name="Wu L."/>
            <person name="Ma J."/>
        </authorList>
    </citation>
    <scope>NUCLEOTIDE SEQUENCE [LARGE SCALE GENOMIC DNA]</scope>
    <source>
        <strain evidence="11">CGMCC 1.16306</strain>
    </source>
</reference>
<feature type="transmembrane region" description="Helical" evidence="9">
    <location>
        <begin position="511"/>
        <end position="530"/>
    </location>
</feature>
<sequence>MHLTIMHAILLSVFIALLMVENYGYGYWMISRPIFAGPLLGLIMGDLGTGLAVGASVELIFMGVLPIGGSVPPNAQIAGLLGTAFAILSGGKPEVGIALALPIGILAQFLIMLGWNFNIFLVHRADKHLQQGEIKKAERTHLGGLLVFFIVFFIPTFLAIYFGSDLVKQVVNSIPKSLMDGLTVASGLLPAIGMAMLLKMMNFRKFWPFFLIGFVLAVYLKLDVLAVALLGVGIAAAIYTISKKDGSELENVSAASETLNESKDQPLLGRKDLLRTFWRSLFSMTSINYERYISLGFCYTMIPALRKFYKDKGELQEAITRHNEFFNCHPYTANAVIGVALAMEEQKAKGGPITGDVISASKAALMGPLSGIGDSVFKATFMTVFASIGAALAMDGNWLGPIIFIVPNLLLNVLSRYYFISYGYKLGMNLIVKMKQSDVIGKFVQGTTIVGLMVTGAMIFNFVKVPIQASWTFGGKKMVLQDLLDKILPGMLPLLLALLFYWMVRRFKYGIYYAIILCFVLGIAGKLLHIF</sequence>
<dbReference type="PROSITE" id="PS51108">
    <property type="entry name" value="PTS_EIID"/>
    <property type="match status" value="1"/>
</dbReference>
<dbReference type="RefSeq" id="WP_376847401.1">
    <property type="nucleotide sequence ID" value="NZ_JBHSFW010000019.1"/>
</dbReference>
<dbReference type="PANTHER" id="PTHR32502">
    <property type="entry name" value="N-ACETYLGALACTOSAMINE PERMEASE II COMPONENT-RELATED"/>
    <property type="match status" value="1"/>
</dbReference>
<comment type="subcellular location">
    <subcellularLocation>
        <location evidence="1">Cell membrane</location>
        <topology evidence="1">Multi-pass membrane protein</topology>
    </subcellularLocation>
</comment>
<evidence type="ECO:0000256" key="8">
    <source>
        <dbReference type="ARBA" id="ARBA00023136"/>
    </source>
</evidence>
<keyword evidence="4" id="KW-0762">Sugar transport</keyword>
<evidence type="ECO:0000256" key="7">
    <source>
        <dbReference type="ARBA" id="ARBA00022989"/>
    </source>
</evidence>
<keyword evidence="7 9" id="KW-1133">Transmembrane helix</keyword>
<organism evidence="10 11">
    <name type="scientific">Camelliibacillus cellulosilyticus</name>
    <dbReference type="NCBI Taxonomy" id="2174486"/>
    <lineage>
        <taxon>Bacteria</taxon>
        <taxon>Bacillati</taxon>
        <taxon>Bacillota</taxon>
        <taxon>Bacilli</taxon>
        <taxon>Bacillales</taxon>
        <taxon>Sporolactobacillaceae</taxon>
        <taxon>Camelliibacillus</taxon>
    </lineage>
</organism>
<keyword evidence="3" id="KW-1003">Cell membrane</keyword>
<keyword evidence="5" id="KW-0598">Phosphotransferase system</keyword>
<feature type="transmembrane region" description="Helical" evidence="9">
    <location>
        <begin position="210"/>
        <end position="241"/>
    </location>
</feature>
<protein>
    <submittedName>
        <fullName evidence="10">PTS system mannose/fructose/sorbose family transporter subunit IID</fullName>
    </submittedName>
</protein>
<feature type="transmembrane region" description="Helical" evidence="9">
    <location>
        <begin position="398"/>
        <end position="419"/>
    </location>
</feature>
<dbReference type="PANTHER" id="PTHR32502:SF23">
    <property type="entry name" value="TRANSPORT PROTEIN, PTS SYSTEM"/>
    <property type="match status" value="1"/>
</dbReference>
<dbReference type="InterPro" id="IPR004700">
    <property type="entry name" value="PTS_IIC_man"/>
</dbReference>
<comment type="caution">
    <text evidence="10">The sequence shown here is derived from an EMBL/GenBank/DDBJ whole genome shotgun (WGS) entry which is preliminary data.</text>
</comment>
<dbReference type="EMBL" id="JBHSFW010000019">
    <property type="protein sequence ID" value="MFC4620288.1"/>
    <property type="molecule type" value="Genomic_DNA"/>
</dbReference>
<feature type="transmembrane region" description="Helical" evidence="9">
    <location>
        <begin position="142"/>
        <end position="162"/>
    </location>
</feature>
<feature type="transmembrane region" description="Helical" evidence="9">
    <location>
        <begin position="38"/>
        <end position="61"/>
    </location>
</feature>
<evidence type="ECO:0000313" key="10">
    <source>
        <dbReference type="EMBL" id="MFC4620288.1"/>
    </source>
</evidence>
<evidence type="ECO:0000256" key="4">
    <source>
        <dbReference type="ARBA" id="ARBA00022597"/>
    </source>
</evidence>
<feature type="transmembrane region" description="Helical" evidence="9">
    <location>
        <begin position="375"/>
        <end position="392"/>
    </location>
</feature>
<evidence type="ECO:0000256" key="9">
    <source>
        <dbReference type="SAM" id="Phobius"/>
    </source>
</evidence>
<feature type="transmembrane region" description="Helical" evidence="9">
    <location>
        <begin position="483"/>
        <end position="504"/>
    </location>
</feature>
<evidence type="ECO:0000256" key="2">
    <source>
        <dbReference type="ARBA" id="ARBA00022448"/>
    </source>
</evidence>
<dbReference type="PROSITE" id="PS51106">
    <property type="entry name" value="PTS_EIIC_TYPE_4"/>
    <property type="match status" value="1"/>
</dbReference>
<accession>A0ABV9GPW3</accession>
<name>A0ABV9GPW3_9BACL</name>
<proteinExistence type="predicted"/>
<evidence type="ECO:0000256" key="5">
    <source>
        <dbReference type="ARBA" id="ARBA00022683"/>
    </source>
</evidence>
<evidence type="ECO:0000256" key="1">
    <source>
        <dbReference type="ARBA" id="ARBA00004651"/>
    </source>
</evidence>
<keyword evidence="8 9" id="KW-0472">Membrane</keyword>
<keyword evidence="11" id="KW-1185">Reference proteome</keyword>
<gene>
    <name evidence="10" type="ORF">ACFO4N_16420</name>
</gene>
<evidence type="ECO:0000256" key="6">
    <source>
        <dbReference type="ARBA" id="ARBA00022692"/>
    </source>
</evidence>
<dbReference type="Pfam" id="PF03613">
    <property type="entry name" value="EIID-AGA"/>
    <property type="match status" value="1"/>
</dbReference>
<feature type="transmembrane region" description="Helical" evidence="9">
    <location>
        <begin position="439"/>
        <end position="463"/>
    </location>
</feature>
<feature type="transmembrane region" description="Helical" evidence="9">
    <location>
        <begin position="182"/>
        <end position="198"/>
    </location>
</feature>
<evidence type="ECO:0000256" key="3">
    <source>
        <dbReference type="ARBA" id="ARBA00022475"/>
    </source>
</evidence>
<dbReference type="Proteomes" id="UP001596022">
    <property type="component" value="Unassembled WGS sequence"/>
</dbReference>
<dbReference type="InterPro" id="IPR050303">
    <property type="entry name" value="GatZ_KbaZ_carbometab"/>
</dbReference>
<dbReference type="InterPro" id="IPR004704">
    <property type="entry name" value="PTS_IID_man"/>
</dbReference>
<keyword evidence="6 9" id="KW-0812">Transmembrane</keyword>
<feature type="transmembrane region" description="Helical" evidence="9">
    <location>
        <begin position="97"/>
        <end position="121"/>
    </location>
</feature>
<evidence type="ECO:0000313" key="11">
    <source>
        <dbReference type="Proteomes" id="UP001596022"/>
    </source>
</evidence>
<dbReference type="Pfam" id="PF03609">
    <property type="entry name" value="EII-Sor"/>
    <property type="match status" value="1"/>
</dbReference>
<keyword evidence="2" id="KW-0813">Transport</keyword>